<gene>
    <name evidence="1" type="ORF">ACFSTE_21055</name>
</gene>
<dbReference type="EMBL" id="JBHULX010000046">
    <property type="protein sequence ID" value="MFD2593338.1"/>
    <property type="molecule type" value="Genomic_DNA"/>
</dbReference>
<dbReference type="PANTHER" id="PTHR30164:SF2">
    <property type="entry name" value="PROTEIN MTFA"/>
    <property type="match status" value="1"/>
</dbReference>
<dbReference type="Proteomes" id="UP001597459">
    <property type="component" value="Unassembled WGS sequence"/>
</dbReference>
<dbReference type="InterPro" id="IPR024079">
    <property type="entry name" value="MetalloPept_cat_dom_sf"/>
</dbReference>
<keyword evidence="2" id="KW-1185">Reference proteome</keyword>
<sequence length="224" mass="26869">MRKLPDAMRRFLEENTFYKQLNKRKKQYFEHRVACFLDTTDFVGREEMKVTDEMKMKISMIVIQLTFGMRKYLIEYLTTIILYPSTFFSVLNQREHKGEFNPRSKALVLSWEHFQNKNQKTLDSNLGIHEVAHAIHYTAIKNTDISAEIFYDTFLELEQYLNSPEMKEKVLKANILRAYAFTDKYEFVAVLIEVFMLSPMKLKTHLPKVYDYVSQMLNFRYFDE</sequence>
<organism evidence="1 2">
    <name type="scientific">Aquimarina hainanensis</name>
    <dbReference type="NCBI Taxonomy" id="1578017"/>
    <lineage>
        <taxon>Bacteria</taxon>
        <taxon>Pseudomonadati</taxon>
        <taxon>Bacteroidota</taxon>
        <taxon>Flavobacteriia</taxon>
        <taxon>Flavobacteriales</taxon>
        <taxon>Flavobacteriaceae</taxon>
        <taxon>Aquimarina</taxon>
    </lineage>
</organism>
<dbReference type="Pfam" id="PF06167">
    <property type="entry name" value="Peptidase_M90"/>
    <property type="match status" value="1"/>
</dbReference>
<protein>
    <submittedName>
        <fullName evidence="1">Zinc-dependent peptidase</fullName>
    </submittedName>
</protein>
<dbReference type="Gene3D" id="1.10.472.150">
    <property type="entry name" value="Glucose-regulated metallo-peptidase M90, N-terminal domain"/>
    <property type="match status" value="1"/>
</dbReference>
<evidence type="ECO:0000313" key="1">
    <source>
        <dbReference type="EMBL" id="MFD2593338.1"/>
    </source>
</evidence>
<proteinExistence type="predicted"/>
<dbReference type="SUPFAM" id="SSF55486">
    <property type="entry name" value="Metalloproteases ('zincins'), catalytic domain"/>
    <property type="match status" value="1"/>
</dbReference>
<dbReference type="InterPro" id="IPR042252">
    <property type="entry name" value="MtfA_N"/>
</dbReference>
<dbReference type="CDD" id="cd20170">
    <property type="entry name" value="Peptidase_M90-like"/>
    <property type="match status" value="1"/>
</dbReference>
<dbReference type="Gene3D" id="3.40.390.10">
    <property type="entry name" value="Collagenase (Catalytic Domain)"/>
    <property type="match status" value="1"/>
</dbReference>
<comment type="caution">
    <text evidence="1">The sequence shown here is derived from an EMBL/GenBank/DDBJ whole genome shotgun (WGS) entry which is preliminary data.</text>
</comment>
<name>A0ABW5NDB6_9FLAO</name>
<dbReference type="RefSeq" id="WP_303246381.1">
    <property type="nucleotide sequence ID" value="NZ_JBHULX010000046.1"/>
</dbReference>
<dbReference type="InterPro" id="IPR010384">
    <property type="entry name" value="MtfA_fam"/>
</dbReference>
<reference evidence="2" key="1">
    <citation type="journal article" date="2019" name="Int. J. Syst. Evol. Microbiol.">
        <title>The Global Catalogue of Microorganisms (GCM) 10K type strain sequencing project: providing services to taxonomists for standard genome sequencing and annotation.</title>
        <authorList>
            <consortium name="The Broad Institute Genomics Platform"/>
            <consortium name="The Broad Institute Genome Sequencing Center for Infectious Disease"/>
            <person name="Wu L."/>
            <person name="Ma J."/>
        </authorList>
    </citation>
    <scope>NUCLEOTIDE SEQUENCE [LARGE SCALE GENOMIC DNA]</scope>
    <source>
        <strain evidence="2">KCTC 42423</strain>
    </source>
</reference>
<dbReference type="PANTHER" id="PTHR30164">
    <property type="entry name" value="MTFA PEPTIDASE"/>
    <property type="match status" value="1"/>
</dbReference>
<accession>A0ABW5NDB6</accession>
<evidence type="ECO:0000313" key="2">
    <source>
        <dbReference type="Proteomes" id="UP001597459"/>
    </source>
</evidence>